<keyword evidence="4" id="KW-1185">Reference proteome</keyword>
<gene>
    <name evidence="5" type="primary">LOC111125388</name>
</gene>
<dbReference type="OrthoDB" id="10466717at2759"/>
<dbReference type="InterPro" id="IPR031981">
    <property type="entry name" value="MIEAP_C"/>
</dbReference>
<dbReference type="RefSeq" id="XP_022324856.1">
    <property type="nucleotide sequence ID" value="XM_022469148.1"/>
</dbReference>
<evidence type="ECO:0000259" key="3">
    <source>
        <dbReference type="Pfam" id="PF16026"/>
    </source>
</evidence>
<dbReference type="GeneID" id="111125388"/>
<dbReference type="AlphaFoldDB" id="A0A8B8DD35"/>
<feature type="compositionally biased region" description="Polar residues" evidence="2">
    <location>
        <begin position="8"/>
        <end position="19"/>
    </location>
</feature>
<dbReference type="Proteomes" id="UP000694844">
    <property type="component" value="Chromosome 3"/>
</dbReference>
<keyword evidence="1" id="KW-0175">Coiled coil</keyword>
<evidence type="ECO:0000256" key="1">
    <source>
        <dbReference type="SAM" id="Coils"/>
    </source>
</evidence>
<dbReference type="KEGG" id="cvn:111125388"/>
<feature type="region of interest" description="Disordered" evidence="2">
    <location>
        <begin position="426"/>
        <end position="521"/>
    </location>
</feature>
<dbReference type="Pfam" id="PF16026">
    <property type="entry name" value="MIEAP"/>
    <property type="match status" value="1"/>
</dbReference>
<organism evidence="4 5">
    <name type="scientific">Crassostrea virginica</name>
    <name type="common">Eastern oyster</name>
    <dbReference type="NCBI Taxonomy" id="6565"/>
    <lineage>
        <taxon>Eukaryota</taxon>
        <taxon>Metazoa</taxon>
        <taxon>Spiralia</taxon>
        <taxon>Lophotrochozoa</taxon>
        <taxon>Mollusca</taxon>
        <taxon>Bivalvia</taxon>
        <taxon>Autobranchia</taxon>
        <taxon>Pteriomorphia</taxon>
        <taxon>Ostreida</taxon>
        <taxon>Ostreoidea</taxon>
        <taxon>Ostreidae</taxon>
        <taxon>Crassostrea</taxon>
    </lineage>
</organism>
<evidence type="ECO:0000256" key="2">
    <source>
        <dbReference type="SAM" id="MobiDB-lite"/>
    </source>
</evidence>
<name>A0A8B8DD35_CRAVI</name>
<evidence type="ECO:0000313" key="4">
    <source>
        <dbReference type="Proteomes" id="UP000694844"/>
    </source>
</evidence>
<evidence type="ECO:0000313" key="5">
    <source>
        <dbReference type="RefSeq" id="XP_022324856.1"/>
    </source>
</evidence>
<protein>
    <submittedName>
        <fullName evidence="5">Uncharacterized protein LOC111125388 isoform X1</fullName>
    </submittedName>
</protein>
<feature type="compositionally biased region" description="Polar residues" evidence="2">
    <location>
        <begin position="428"/>
        <end position="445"/>
    </location>
</feature>
<sequence>MWKKNKNNEFNRSASLPTRSKNRPPIFGPSTSEDDSGLSPEERDKRIHAALKQIKELAISAKEKYKKERNKHKQTGAYLMDCQTLIETSIPNLKRLLGISTHEEQRAREQSLAEEEKFRHNTNRDLRKWNSGFNEKKKHEDELHNLHNRYGKELENVQKKHESALRRLREMEKSVQSLEAEKENLLTRLSQVAGAKLRDNNPAISDLSDPNRPLKLIEKINELYDNEWTDAMEILETDTNEQMSIENLLKILQKCFGVCQHYAHHQLTTIRKAIELDEEFRPDTVLVGKCAKDMQKSISTWMLTDSSLLMIVWNHVSNSVGQIAEKCRPFVNKCVQYCWLMCIQDPPIHMSTFNRGEEYNSNEMKSFTKTGRFVDFVVWPAFYLYENGPLLSKAIIQGTNQFSQGQGKDQYRRRDNVEISNKHIRGAQITQPHRTGTPNEYSPQNIIDRANPRTLTHEREMRPMDGMPSIESTERNGNQNDQNFTHVPSKSGEYRPIYSPNPHHEKRREPPRERTNNYQKAGIPATVYRDTQWYANSPHGTSQNHHSAISQQTGQRSTNAYQVEQYIKHSETASRSNYYRQGHHQPFSKTYTEGSRTYKSTEL</sequence>
<proteinExistence type="predicted"/>
<feature type="coiled-coil region" evidence="1">
    <location>
        <begin position="136"/>
        <end position="195"/>
    </location>
</feature>
<feature type="compositionally biased region" description="Polar residues" evidence="2">
    <location>
        <begin position="587"/>
        <end position="603"/>
    </location>
</feature>
<feature type="region of interest" description="Disordered" evidence="2">
    <location>
        <begin position="1"/>
        <end position="45"/>
    </location>
</feature>
<reference evidence="5" key="1">
    <citation type="submission" date="2025-08" db="UniProtKB">
        <authorList>
            <consortium name="RefSeq"/>
        </authorList>
    </citation>
    <scope>IDENTIFICATION</scope>
    <source>
        <tissue evidence="5">Whole sample</tissue>
    </source>
</reference>
<feature type="region of interest" description="Disordered" evidence="2">
    <location>
        <begin position="534"/>
        <end position="556"/>
    </location>
</feature>
<feature type="domain" description="Mitochondria-eating protein C-terminal" evidence="3">
    <location>
        <begin position="213"/>
        <end position="396"/>
    </location>
</feature>
<accession>A0A8B8DD35</accession>
<feature type="region of interest" description="Disordered" evidence="2">
    <location>
        <begin position="572"/>
        <end position="603"/>
    </location>
</feature>
<feature type="compositionally biased region" description="Polar residues" evidence="2">
    <location>
        <begin position="475"/>
        <end position="488"/>
    </location>
</feature>